<dbReference type="OrthoDB" id="121385at2759"/>
<dbReference type="EMBL" id="KI913207">
    <property type="protein sequence ID" value="ETV66673.1"/>
    <property type="molecule type" value="Genomic_DNA"/>
</dbReference>
<evidence type="ECO:0000313" key="1">
    <source>
        <dbReference type="EMBL" id="ETV66673.1"/>
    </source>
</evidence>
<accession>W4FIW9</accession>
<dbReference type="GeneID" id="20818884"/>
<evidence type="ECO:0008006" key="2">
    <source>
        <dbReference type="Google" id="ProtNLM"/>
    </source>
</evidence>
<gene>
    <name evidence="1" type="ORF">H257_16888</name>
</gene>
<protein>
    <recommendedName>
        <fullName evidence="2">HTH CENPB-type domain-containing protein</fullName>
    </recommendedName>
</protein>
<name>W4FIW9_APHAT</name>
<dbReference type="VEuPathDB" id="FungiDB:H257_16888"/>
<proteinExistence type="predicted"/>
<dbReference type="RefSeq" id="XP_009843798.1">
    <property type="nucleotide sequence ID" value="XM_009845496.1"/>
</dbReference>
<reference evidence="1" key="1">
    <citation type="submission" date="2013-12" db="EMBL/GenBank/DDBJ databases">
        <title>The Genome Sequence of Aphanomyces astaci APO3.</title>
        <authorList>
            <consortium name="The Broad Institute Genomics Platform"/>
            <person name="Russ C."/>
            <person name="Tyler B."/>
            <person name="van West P."/>
            <person name="Dieguez-Uribeondo J."/>
            <person name="Young S.K."/>
            <person name="Zeng Q."/>
            <person name="Gargeya S."/>
            <person name="Fitzgerald M."/>
            <person name="Abouelleil A."/>
            <person name="Alvarado L."/>
            <person name="Chapman S.B."/>
            <person name="Gainer-Dewar J."/>
            <person name="Goldberg J."/>
            <person name="Griggs A."/>
            <person name="Gujja S."/>
            <person name="Hansen M."/>
            <person name="Howarth C."/>
            <person name="Imamovic A."/>
            <person name="Ireland A."/>
            <person name="Larimer J."/>
            <person name="McCowan C."/>
            <person name="Murphy C."/>
            <person name="Pearson M."/>
            <person name="Poon T.W."/>
            <person name="Priest M."/>
            <person name="Roberts A."/>
            <person name="Saif S."/>
            <person name="Shea T."/>
            <person name="Sykes S."/>
            <person name="Wortman J."/>
            <person name="Nusbaum C."/>
            <person name="Birren B."/>
        </authorList>
    </citation>
    <scope>NUCLEOTIDE SEQUENCE [LARGE SCALE GENOMIC DNA]</scope>
    <source>
        <strain evidence="1">APO3</strain>
    </source>
</reference>
<organism evidence="1">
    <name type="scientific">Aphanomyces astaci</name>
    <name type="common">Crayfish plague agent</name>
    <dbReference type="NCBI Taxonomy" id="112090"/>
    <lineage>
        <taxon>Eukaryota</taxon>
        <taxon>Sar</taxon>
        <taxon>Stramenopiles</taxon>
        <taxon>Oomycota</taxon>
        <taxon>Saprolegniomycetes</taxon>
        <taxon>Saprolegniales</taxon>
        <taxon>Verrucalvaceae</taxon>
        <taxon>Aphanomyces</taxon>
    </lineage>
</organism>
<sequence length="324" mass="35690">MVFRPVSLKAAAAKSPHKLTVGKCHGVSKTLVEAEVQTYCKSLRDEDIAVGTKVLIVKALSIHPSFHGGRAKALSNWVYEFLNRNHLCLRRPTRQGQKRSNHLQATMDDFVGNVNDRFLSFEAWRKSVWVPFIGDESPSVLLLDDYKCHKQPSFTRKVAKVVHKDGLNNTSVSFGALTLVFAQGGAVVLYNDGNIVRKVLFLLQQAQREEAGVACLLAGNKAEHLENLFEVPIFAFNLKAANNQVVDSPVKSPQVCLCARRLMELKAVDIVGVSSGEGTRSCTCHDMCGDSLTVDDLVVCRLEVQGESVNLKEVLKVFLLVASE</sequence>
<dbReference type="AlphaFoldDB" id="W4FIW9"/>